<feature type="domain" description="ApaG" evidence="1">
    <location>
        <begin position="15"/>
        <end position="137"/>
    </location>
</feature>
<keyword evidence="3" id="KW-1185">Reference proteome</keyword>
<sequence length="138" mass="15249">MLGRMNSPIRSDGPDSAAPDIRVQVNVQYVADHSTPERHLFMYVIHIDNRSDDTWQLLARHWDIMDATGRVTHVDGEGVVGEQPVLAPGGTFLYDSFVTLEAAPGHMGGHYLMQDAWGVQARVTIPTFALILPGRTLN</sequence>
<dbReference type="Pfam" id="PF04379">
    <property type="entry name" value="DUF525"/>
    <property type="match status" value="1"/>
</dbReference>
<dbReference type="InterPro" id="IPR007474">
    <property type="entry name" value="ApaG_domain"/>
</dbReference>
<dbReference type="NCBIfam" id="NF003967">
    <property type="entry name" value="PRK05461.1"/>
    <property type="match status" value="1"/>
</dbReference>
<name>A0ABP9UFA3_9DEIO</name>
<evidence type="ECO:0000259" key="1">
    <source>
        <dbReference type="PROSITE" id="PS51087"/>
    </source>
</evidence>
<comment type="caution">
    <text evidence="2">The sequence shown here is derived from an EMBL/GenBank/DDBJ whole genome shotgun (WGS) entry which is preliminary data.</text>
</comment>
<dbReference type="EMBL" id="BAABQU010000034">
    <property type="protein sequence ID" value="GAA5441022.1"/>
    <property type="molecule type" value="Genomic_DNA"/>
</dbReference>
<dbReference type="Proteomes" id="UP001423409">
    <property type="component" value="Unassembled WGS sequence"/>
</dbReference>
<protein>
    <submittedName>
        <fullName evidence="2">Protein ApaG</fullName>
    </submittedName>
</protein>
<proteinExistence type="predicted"/>
<organism evidence="2 3">
    <name type="scientific">Deinococcus caeni</name>
    <dbReference type="NCBI Taxonomy" id="569127"/>
    <lineage>
        <taxon>Bacteria</taxon>
        <taxon>Thermotogati</taxon>
        <taxon>Deinococcota</taxon>
        <taxon>Deinococci</taxon>
        <taxon>Deinococcales</taxon>
        <taxon>Deinococcaceae</taxon>
        <taxon>Deinococcus</taxon>
    </lineage>
</organism>
<evidence type="ECO:0000313" key="3">
    <source>
        <dbReference type="Proteomes" id="UP001423409"/>
    </source>
</evidence>
<dbReference type="InterPro" id="IPR036767">
    <property type="entry name" value="ApaG_sf"/>
</dbReference>
<accession>A0ABP9UFA3</accession>
<reference evidence="2 3" key="1">
    <citation type="submission" date="2024-02" db="EMBL/GenBank/DDBJ databases">
        <title>Deinococcus caeni NBRC 101312.</title>
        <authorList>
            <person name="Ichikawa N."/>
            <person name="Katano-Makiyama Y."/>
            <person name="Hidaka K."/>
        </authorList>
    </citation>
    <scope>NUCLEOTIDE SEQUENCE [LARGE SCALE GENOMIC DNA]</scope>
    <source>
        <strain evidence="2 3">NBRC 101312</strain>
    </source>
</reference>
<evidence type="ECO:0000313" key="2">
    <source>
        <dbReference type="EMBL" id="GAA5441022.1"/>
    </source>
</evidence>
<dbReference type="PANTHER" id="PTHR14289:SF16">
    <property type="entry name" value="POLYMERASE DELTA-INTERACTING PROTEIN 2"/>
    <property type="match status" value="1"/>
</dbReference>
<dbReference type="SUPFAM" id="SSF110069">
    <property type="entry name" value="ApaG-like"/>
    <property type="match status" value="1"/>
</dbReference>
<gene>
    <name evidence="2" type="primary">apaG</name>
    <name evidence="2" type="ORF">Dcae01_02555</name>
</gene>
<dbReference type="PANTHER" id="PTHR14289">
    <property type="entry name" value="F-BOX ONLY PROTEIN 3"/>
    <property type="match status" value="1"/>
</dbReference>
<dbReference type="Gene3D" id="2.60.40.1470">
    <property type="entry name" value="ApaG domain"/>
    <property type="match status" value="1"/>
</dbReference>
<dbReference type="PROSITE" id="PS51087">
    <property type="entry name" value="APAG"/>
    <property type="match status" value="1"/>
</dbReference>